<reference evidence="2 3" key="1">
    <citation type="submission" date="2024-10" db="EMBL/GenBank/DDBJ databases">
        <title>The Natural Products Discovery Center: Release of the First 8490 Sequenced Strains for Exploring Actinobacteria Biosynthetic Diversity.</title>
        <authorList>
            <person name="Kalkreuter E."/>
            <person name="Kautsar S.A."/>
            <person name="Yang D."/>
            <person name="Bader C.D."/>
            <person name="Teijaro C.N."/>
            <person name="Fluegel L."/>
            <person name="Davis C.M."/>
            <person name="Simpson J.R."/>
            <person name="Lauterbach L."/>
            <person name="Steele A.D."/>
            <person name="Gui C."/>
            <person name="Meng S."/>
            <person name="Li G."/>
            <person name="Viehrig K."/>
            <person name="Ye F."/>
            <person name="Su P."/>
            <person name="Kiefer A.F."/>
            <person name="Nichols A."/>
            <person name="Cepeda A.J."/>
            <person name="Yan W."/>
            <person name="Fan B."/>
            <person name="Jiang Y."/>
            <person name="Adhikari A."/>
            <person name="Zheng C.-J."/>
            <person name="Schuster L."/>
            <person name="Cowan T.M."/>
            <person name="Smanski M.J."/>
            <person name="Chevrette M.G."/>
            <person name="De Carvalho L.P.S."/>
            <person name="Shen B."/>
        </authorList>
    </citation>
    <scope>NUCLEOTIDE SEQUENCE [LARGE SCALE GENOMIC DNA]</scope>
    <source>
        <strain evidence="2 3">NPDC003029</strain>
    </source>
</reference>
<evidence type="ECO:0000259" key="1">
    <source>
        <dbReference type="SMART" id="SM00382"/>
    </source>
</evidence>
<dbReference type="InterPro" id="IPR027417">
    <property type="entry name" value="P-loop_NTPase"/>
</dbReference>
<keyword evidence="3" id="KW-1185">Reference proteome</keyword>
<comment type="caution">
    <text evidence="2">The sequence shown here is derived from an EMBL/GenBank/DDBJ whole genome shotgun (WGS) entry which is preliminary data.</text>
</comment>
<name>A0ABW6RIW1_9ACTN</name>
<protein>
    <recommendedName>
        <fullName evidence="1">AAA+ ATPase domain-containing protein</fullName>
    </recommendedName>
</protein>
<dbReference type="SUPFAM" id="SSF52540">
    <property type="entry name" value="P-loop containing nucleoside triphosphate hydrolases"/>
    <property type="match status" value="1"/>
</dbReference>
<proteinExistence type="predicted"/>
<feature type="domain" description="AAA+ ATPase" evidence="1">
    <location>
        <begin position="37"/>
        <end position="333"/>
    </location>
</feature>
<dbReference type="Proteomes" id="UP001601976">
    <property type="component" value="Unassembled WGS sequence"/>
</dbReference>
<dbReference type="InterPro" id="IPR003593">
    <property type="entry name" value="AAA+_ATPase"/>
</dbReference>
<organism evidence="2 3">
    <name type="scientific">Streptomyces flavidovirens</name>
    <dbReference type="NCBI Taxonomy" id="67298"/>
    <lineage>
        <taxon>Bacteria</taxon>
        <taxon>Bacillati</taxon>
        <taxon>Actinomycetota</taxon>
        <taxon>Actinomycetes</taxon>
        <taxon>Kitasatosporales</taxon>
        <taxon>Streptomycetaceae</taxon>
        <taxon>Streptomyces</taxon>
    </lineage>
</organism>
<dbReference type="RefSeq" id="WP_387896611.1">
    <property type="nucleotide sequence ID" value="NZ_JBIAPK010000007.1"/>
</dbReference>
<dbReference type="SMART" id="SM00382">
    <property type="entry name" value="AAA"/>
    <property type="match status" value="1"/>
</dbReference>
<accession>A0ABW6RIW1</accession>
<sequence length="680" mass="75056">MDRELFGREAVLDGLAPRLIGLPPRGFQKVPFEHRDDLPAVVLTGGRGMGKTALLKRLHSAYRQRTPIALIDCERAEFTERPAEHSLSWSPVTEALAELGEQLAPPVHGAGAVEFPRLAAGLLAVASLGWQPHDDENIVAEGLRLGLLVEPGSRWRNQTRTWLTKVVAKLAAMASGVGPGLDVVVETTVESLLDDLFNRGQRASADWYGNYPGAGGKAKRGLTLLALHFRRGSEHRVRAERHLVGALRADLDAAYQGMGRLRRVGRPVVLIDNAQAPLGRRLVEPVLRDRAEGKRDHVVLVAALRGHDHPALRHAVRRNLPEVRHELGWRRGREIASGAVAVELTPLEPEHVRQFFDLTDPRQLTHPKLARAVHRLTGGRPMGVDLLARAAGQDPHPERFTPASLLAATVTLREDREGQEVAAELLARLVPPSRLDWLTVLAPAHDVPSAEALAASRLPGEEGRTGLAAVRDVRTLLADEHWPPAPGHFVGDPFLRTLLLHRLRYGDRDFGRWRAVHETLRDYYRDRDVPRRLHHELALGATEGAVTYLRETFALADARVWLDELRFIASAPHFDDPDARRPMALGRADASAPPPGSDTTLHLRIRRLLFAVWQLTDPLALPDDEVTEKMGYELGLLSELHSSGNEVLWQASRSWPQAVREWRVPAAGTTGTTGTRGDGA</sequence>
<gene>
    <name evidence="2" type="ORF">ACFYWW_22585</name>
</gene>
<evidence type="ECO:0000313" key="3">
    <source>
        <dbReference type="Proteomes" id="UP001601976"/>
    </source>
</evidence>
<evidence type="ECO:0000313" key="2">
    <source>
        <dbReference type="EMBL" id="MFF3341476.1"/>
    </source>
</evidence>
<dbReference type="EMBL" id="JBIAPK010000007">
    <property type="protein sequence ID" value="MFF3341476.1"/>
    <property type="molecule type" value="Genomic_DNA"/>
</dbReference>